<dbReference type="InterPro" id="IPR050832">
    <property type="entry name" value="Bact_Acetyltransf"/>
</dbReference>
<gene>
    <name evidence="4" type="ORF">Bxe_A1643</name>
</gene>
<dbReference type="CDD" id="cd04301">
    <property type="entry name" value="NAT_SF"/>
    <property type="match status" value="1"/>
</dbReference>
<reference evidence="4 5" key="1">
    <citation type="journal article" date="2006" name="Proc. Natl. Acad. Sci. U.S.A.">
        <title>Burkholderia xenovorans LB400 harbors a multi-replicon, 9.73-Mbp genome shaped for versatility.</title>
        <authorList>
            <person name="Chain P.S."/>
            <person name="Denef V.J."/>
            <person name="Konstantinidis K.T."/>
            <person name="Vergez L.M."/>
            <person name="Agullo L."/>
            <person name="Reyes V.L."/>
            <person name="Hauser L."/>
            <person name="Cordova M."/>
            <person name="Gomez L."/>
            <person name="Gonzalez M."/>
            <person name="Land M."/>
            <person name="Lao V."/>
            <person name="Larimer F."/>
            <person name="LiPuma J.J."/>
            <person name="Mahenthiralingam E."/>
            <person name="Malfatti S.A."/>
            <person name="Marx C.J."/>
            <person name="Parnell J.J."/>
            <person name="Ramette A."/>
            <person name="Richardson P."/>
            <person name="Seeger M."/>
            <person name="Smith D."/>
            <person name="Spilker T."/>
            <person name="Sul W.J."/>
            <person name="Tsoi T.V."/>
            <person name="Ulrich L.E."/>
            <person name="Zhulin I.B."/>
            <person name="Tiedje J.M."/>
        </authorList>
    </citation>
    <scope>NUCLEOTIDE SEQUENCE [LARGE SCALE GENOMIC DNA]</scope>
    <source>
        <strain evidence="4 5">LB400</strain>
    </source>
</reference>
<evidence type="ECO:0000313" key="4">
    <source>
        <dbReference type="EMBL" id="ABE31312.1"/>
    </source>
</evidence>
<dbReference type="EMBL" id="CP000270">
    <property type="protein sequence ID" value="ABE31312.1"/>
    <property type="molecule type" value="Genomic_DNA"/>
</dbReference>
<feature type="domain" description="N-acetyltransferase" evidence="3">
    <location>
        <begin position="30"/>
        <end position="173"/>
    </location>
</feature>
<accession>Q13X77</accession>
<dbReference type="SUPFAM" id="SSF55729">
    <property type="entry name" value="Acyl-CoA N-acyltransferases (Nat)"/>
    <property type="match status" value="1"/>
</dbReference>
<organism evidence="4 5">
    <name type="scientific">Paraburkholderia xenovorans (strain LB400)</name>
    <dbReference type="NCBI Taxonomy" id="266265"/>
    <lineage>
        <taxon>Bacteria</taxon>
        <taxon>Pseudomonadati</taxon>
        <taxon>Pseudomonadota</taxon>
        <taxon>Betaproteobacteria</taxon>
        <taxon>Burkholderiales</taxon>
        <taxon>Burkholderiaceae</taxon>
        <taxon>Paraburkholderia</taxon>
    </lineage>
</organism>
<dbReference type="AlphaFoldDB" id="Q13X77"/>
<evidence type="ECO:0000256" key="1">
    <source>
        <dbReference type="ARBA" id="ARBA00022679"/>
    </source>
</evidence>
<evidence type="ECO:0000256" key="2">
    <source>
        <dbReference type="ARBA" id="ARBA00023315"/>
    </source>
</evidence>
<keyword evidence="2" id="KW-0012">Acyltransferase</keyword>
<dbReference type="Gene3D" id="3.40.630.30">
    <property type="match status" value="1"/>
</dbReference>
<dbReference type="InterPro" id="IPR000182">
    <property type="entry name" value="GNAT_dom"/>
</dbReference>
<evidence type="ECO:0000259" key="3">
    <source>
        <dbReference type="PROSITE" id="PS51186"/>
    </source>
</evidence>
<sequence length="173" mass="19876">MPARAACFTVDPTHLCRPAMFDPTEAALPFHLRKASMDDFEFAEALTRNNMGGYYRRHHLVWRGDLFLGSWRESENFILEIDGTPIGVLRITQEGDSLHIRDVQIAEGHRRLGAGTYLLDVSHQWARERGLRELQLRVFVDNPAARLYQRKGYKLTGPRLAQLGAIRHLARRV</sequence>
<dbReference type="eggNOG" id="COG0456">
    <property type="taxonomic scope" value="Bacteria"/>
</dbReference>
<keyword evidence="5" id="KW-1185">Reference proteome</keyword>
<dbReference type="InterPro" id="IPR016181">
    <property type="entry name" value="Acyl_CoA_acyltransferase"/>
</dbReference>
<dbReference type="Proteomes" id="UP000001817">
    <property type="component" value="Chromosome 1"/>
</dbReference>
<dbReference type="PROSITE" id="PS51186">
    <property type="entry name" value="GNAT"/>
    <property type="match status" value="1"/>
</dbReference>
<name>Q13X77_PARXL</name>
<dbReference type="KEGG" id="bxe:Bxe_A1643"/>
<protein>
    <submittedName>
        <fullName evidence="4">GCN5-related N-acetyltransferase</fullName>
    </submittedName>
</protein>
<proteinExistence type="predicted"/>
<dbReference type="PANTHER" id="PTHR43877">
    <property type="entry name" value="AMINOALKYLPHOSPHONATE N-ACETYLTRANSFERASE-RELATED-RELATED"/>
    <property type="match status" value="1"/>
</dbReference>
<dbReference type="Pfam" id="PF00583">
    <property type="entry name" value="Acetyltransf_1"/>
    <property type="match status" value="1"/>
</dbReference>
<keyword evidence="1" id="KW-0808">Transferase</keyword>
<dbReference type="STRING" id="266265.Bxe_A1643"/>
<dbReference type="PANTHER" id="PTHR43877:SF2">
    <property type="entry name" value="AMINOALKYLPHOSPHONATE N-ACETYLTRANSFERASE-RELATED"/>
    <property type="match status" value="1"/>
</dbReference>
<evidence type="ECO:0000313" key="5">
    <source>
        <dbReference type="Proteomes" id="UP000001817"/>
    </source>
</evidence>
<dbReference type="GO" id="GO:0016747">
    <property type="term" value="F:acyltransferase activity, transferring groups other than amino-acyl groups"/>
    <property type="evidence" value="ECO:0007669"/>
    <property type="project" value="InterPro"/>
</dbReference>